<keyword evidence="2" id="KW-1185">Reference proteome</keyword>
<gene>
    <name evidence="1" type="ORF">Asi02nite_49940</name>
</gene>
<sequence length="492" mass="48318">MTDLPAITVEADLTDEAADREIESAIKGRQAVARRYVRWVRRRNPDATPAEVVRVLERHYVTAISVAGGLVTAGTIALDVGIALIPIAGAAATGAKSAAREAGKSAAKKMAREAALGATRLGAQHVAKMLPAGDEQLQFEITALYALALADIHGMTLDQAQARALVYGLSNGRVGQGQIAAMAADLARSSSLVDVGKSIATGQRDWSHWAETLAHSLPAGAAQELVRGVQTGRLEDVRTGLGAKGQTAVEYGVGALVGGVTRFVFGRAVVDAAHEAFAAAPAEFPAHLEVDRKTETDGEPNRALTALQDAARATGSWVGSTAQTIETAAGAVTRPFRSVDLDGDGVPDEPQALTAVKGVGGAIAGAATSVAGVATSAASSAAGTATGAIAGAATTVAGAATSAAGTATGALASAATTVAGAASSAAGAATGAIAGAASSVAGAATSVAGAASSAAGAATGAIAGAASTVAGKVTAPFRRRKDDEPPPAIESS</sequence>
<evidence type="ECO:0000313" key="2">
    <source>
        <dbReference type="Proteomes" id="UP000604117"/>
    </source>
</evidence>
<comment type="caution">
    <text evidence="1">The sequence shown here is derived from an EMBL/GenBank/DDBJ whole genome shotgun (WGS) entry which is preliminary data.</text>
</comment>
<proteinExistence type="predicted"/>
<name>A0ABQ4CVZ7_9ACTN</name>
<evidence type="ECO:0000313" key="1">
    <source>
        <dbReference type="EMBL" id="GIF75476.1"/>
    </source>
</evidence>
<reference evidence="1 2" key="1">
    <citation type="submission" date="2021-01" db="EMBL/GenBank/DDBJ databases">
        <title>Whole genome shotgun sequence of Asanoa siamensis NBRC 107932.</title>
        <authorList>
            <person name="Komaki H."/>
            <person name="Tamura T."/>
        </authorList>
    </citation>
    <scope>NUCLEOTIDE SEQUENCE [LARGE SCALE GENOMIC DNA]</scope>
    <source>
        <strain evidence="1 2">NBRC 107932</strain>
    </source>
</reference>
<dbReference type="RefSeq" id="WP_203716334.1">
    <property type="nucleotide sequence ID" value="NZ_BONE01000043.1"/>
</dbReference>
<organism evidence="1 2">
    <name type="scientific">Asanoa siamensis</name>
    <dbReference type="NCBI Taxonomy" id="926357"/>
    <lineage>
        <taxon>Bacteria</taxon>
        <taxon>Bacillati</taxon>
        <taxon>Actinomycetota</taxon>
        <taxon>Actinomycetes</taxon>
        <taxon>Micromonosporales</taxon>
        <taxon>Micromonosporaceae</taxon>
        <taxon>Asanoa</taxon>
    </lineage>
</organism>
<dbReference type="EMBL" id="BONE01000043">
    <property type="protein sequence ID" value="GIF75476.1"/>
    <property type="molecule type" value="Genomic_DNA"/>
</dbReference>
<protein>
    <submittedName>
        <fullName evidence="1">Uncharacterized protein</fullName>
    </submittedName>
</protein>
<accession>A0ABQ4CVZ7</accession>
<dbReference type="Proteomes" id="UP000604117">
    <property type="component" value="Unassembled WGS sequence"/>
</dbReference>